<keyword evidence="3" id="KW-1185">Reference proteome</keyword>
<evidence type="ECO:0000313" key="2">
    <source>
        <dbReference type="EMBL" id="CAG5079992.1"/>
    </source>
</evidence>
<proteinExistence type="predicted"/>
<organism evidence="2 3">
    <name type="scientific">Oikopleura dioica</name>
    <name type="common">Tunicate</name>
    <dbReference type="NCBI Taxonomy" id="34765"/>
    <lineage>
        <taxon>Eukaryota</taxon>
        <taxon>Metazoa</taxon>
        <taxon>Chordata</taxon>
        <taxon>Tunicata</taxon>
        <taxon>Appendicularia</taxon>
        <taxon>Copelata</taxon>
        <taxon>Oikopleuridae</taxon>
        <taxon>Oikopleura</taxon>
    </lineage>
</organism>
<protein>
    <submittedName>
        <fullName evidence="2">Oidioi.mRNA.OKI2018_I69.PAR.g9439.t1.cds</fullName>
    </submittedName>
</protein>
<gene>
    <name evidence="2" type="ORF">OKIOD_LOCUS997</name>
</gene>
<dbReference type="EMBL" id="OU015568">
    <property type="protein sequence ID" value="CAG5079992.1"/>
    <property type="molecule type" value="Genomic_DNA"/>
</dbReference>
<sequence length="220" mass="26398">MRLFYYEEYALDNEYGDVADFSDDFMIDDLDEDQEYEDYEEYEDDEITDYDFIDDTEFIEDEDENAYEDEDYDDDYEDGISDYPDWIIDYDELQDSIAEEQNRENIKALLQNELEQESDYYQVYDDVDDYDDYDYDEQIYDYIGDDDESKALDDILGKLEKFQKAHQTMYIISVGVILIVLIWLFYWKCRAKGKSAKTEIPGASQGRADKRRLYGVTIKK</sequence>
<reference evidence="2 3" key="1">
    <citation type="submission" date="2021-04" db="EMBL/GenBank/DDBJ databases">
        <authorList>
            <person name="Bliznina A."/>
        </authorList>
    </citation>
    <scope>NUCLEOTIDE SEQUENCE [LARGE SCALE GENOMIC DNA]</scope>
</reference>
<evidence type="ECO:0000256" key="1">
    <source>
        <dbReference type="SAM" id="Phobius"/>
    </source>
</evidence>
<feature type="transmembrane region" description="Helical" evidence="1">
    <location>
        <begin position="168"/>
        <end position="187"/>
    </location>
</feature>
<keyword evidence="1" id="KW-1133">Transmembrane helix</keyword>
<accession>A0ABN7RNC0</accession>
<dbReference type="Proteomes" id="UP001158576">
    <property type="component" value="Chromosome PAR"/>
</dbReference>
<name>A0ABN7RNC0_OIKDI</name>
<keyword evidence="1" id="KW-0812">Transmembrane</keyword>
<evidence type="ECO:0000313" key="3">
    <source>
        <dbReference type="Proteomes" id="UP001158576"/>
    </source>
</evidence>
<keyword evidence="1" id="KW-0472">Membrane</keyword>